<dbReference type="Proteomes" id="UP000315471">
    <property type="component" value="Unassembled WGS sequence"/>
</dbReference>
<dbReference type="PANTHER" id="PTHR43736">
    <property type="entry name" value="ADP-RIBOSE PYROPHOSPHATASE"/>
    <property type="match status" value="1"/>
</dbReference>
<dbReference type="GO" id="GO:0016779">
    <property type="term" value="F:nucleotidyltransferase activity"/>
    <property type="evidence" value="ECO:0007669"/>
    <property type="project" value="UniProtKB-KW"/>
</dbReference>
<dbReference type="PRINTS" id="PR00502">
    <property type="entry name" value="NUDIXFAMILY"/>
</dbReference>
<evidence type="ECO:0000313" key="4">
    <source>
        <dbReference type="Proteomes" id="UP000315471"/>
    </source>
</evidence>
<dbReference type="InterPro" id="IPR000086">
    <property type="entry name" value="NUDIX_hydrolase_dom"/>
</dbReference>
<dbReference type="CDD" id="cd04681">
    <property type="entry name" value="NUDIX_Hydrolase"/>
    <property type="match status" value="1"/>
</dbReference>
<dbReference type="GO" id="GO:0016787">
    <property type="term" value="F:hydrolase activity"/>
    <property type="evidence" value="ECO:0007669"/>
    <property type="project" value="UniProtKB-KW"/>
</dbReference>
<feature type="domain" description="Nudix hydrolase" evidence="2">
    <location>
        <begin position="44"/>
        <end position="178"/>
    </location>
</feature>
<dbReference type="PROSITE" id="PS51462">
    <property type="entry name" value="NUDIX"/>
    <property type="match status" value="1"/>
</dbReference>
<gene>
    <name evidence="3" type="ORF">Q31b_13240</name>
</gene>
<evidence type="ECO:0000313" key="3">
    <source>
        <dbReference type="EMBL" id="TWU43792.1"/>
    </source>
</evidence>
<evidence type="ECO:0000259" key="2">
    <source>
        <dbReference type="PROSITE" id="PS51462"/>
    </source>
</evidence>
<dbReference type="AlphaFoldDB" id="A0A5C6E4E5"/>
<reference evidence="3 4" key="1">
    <citation type="submission" date="2019-02" db="EMBL/GenBank/DDBJ databases">
        <title>Deep-cultivation of Planctomycetes and their phenomic and genomic characterization uncovers novel biology.</title>
        <authorList>
            <person name="Wiegand S."/>
            <person name="Jogler M."/>
            <person name="Boedeker C."/>
            <person name="Pinto D."/>
            <person name="Vollmers J."/>
            <person name="Rivas-Marin E."/>
            <person name="Kohn T."/>
            <person name="Peeters S.H."/>
            <person name="Heuer A."/>
            <person name="Rast P."/>
            <person name="Oberbeckmann S."/>
            <person name="Bunk B."/>
            <person name="Jeske O."/>
            <person name="Meyerdierks A."/>
            <person name="Storesund J.E."/>
            <person name="Kallscheuer N."/>
            <person name="Luecker S."/>
            <person name="Lage O.M."/>
            <person name="Pohl T."/>
            <person name="Merkel B.J."/>
            <person name="Hornburger P."/>
            <person name="Mueller R.-W."/>
            <person name="Bruemmer F."/>
            <person name="Labrenz M."/>
            <person name="Spormann A.M."/>
            <person name="Op Den Camp H."/>
            <person name="Overmann J."/>
            <person name="Amann R."/>
            <person name="Jetten M.S.M."/>
            <person name="Mascher T."/>
            <person name="Medema M.H."/>
            <person name="Devos D.P."/>
            <person name="Kaster A.-K."/>
            <person name="Ovreas L."/>
            <person name="Rohde M."/>
            <person name="Galperin M.Y."/>
            <person name="Jogler C."/>
        </authorList>
    </citation>
    <scope>NUCLEOTIDE SEQUENCE [LARGE SCALE GENOMIC DNA]</scope>
    <source>
        <strain evidence="3 4">Q31b</strain>
    </source>
</reference>
<proteinExistence type="predicted"/>
<dbReference type="OrthoDB" id="9786141at2"/>
<keyword evidence="1 3" id="KW-0378">Hydrolase</keyword>
<protein>
    <submittedName>
        <fullName evidence="3">Bifunctional NMN adenylyltransferase/Nudix hydrolase</fullName>
    </submittedName>
</protein>
<name>A0A5C6E4E5_9BACT</name>
<dbReference type="PANTHER" id="PTHR43736:SF1">
    <property type="entry name" value="DIHYDRONEOPTERIN TRIPHOSPHATE DIPHOSPHATASE"/>
    <property type="match status" value="1"/>
</dbReference>
<evidence type="ECO:0000256" key="1">
    <source>
        <dbReference type="ARBA" id="ARBA00022801"/>
    </source>
</evidence>
<dbReference type="InterPro" id="IPR015797">
    <property type="entry name" value="NUDIX_hydrolase-like_dom_sf"/>
</dbReference>
<dbReference type="RefSeq" id="WP_146598864.1">
    <property type="nucleotide sequence ID" value="NZ_SJPY01000002.1"/>
</dbReference>
<keyword evidence="4" id="KW-1185">Reference proteome</keyword>
<dbReference type="EMBL" id="SJPY01000002">
    <property type="protein sequence ID" value="TWU43792.1"/>
    <property type="molecule type" value="Genomic_DNA"/>
</dbReference>
<organism evidence="3 4">
    <name type="scientific">Novipirellula aureliae</name>
    <dbReference type="NCBI Taxonomy" id="2527966"/>
    <lineage>
        <taxon>Bacteria</taxon>
        <taxon>Pseudomonadati</taxon>
        <taxon>Planctomycetota</taxon>
        <taxon>Planctomycetia</taxon>
        <taxon>Pirellulales</taxon>
        <taxon>Pirellulaceae</taxon>
        <taxon>Novipirellula</taxon>
    </lineage>
</organism>
<sequence length="185" mass="20486">MSTACNEVSIEDAYHYCPRCAAKNNKIGSVPFRCDQCGFANFFGPVAAVGGLITNDKGQLLLVRRAVDPGKGKWGLPGGFVDRGETIEDALAREVCEETKLRITSHELLMTHPNGYRYGGIIVSVIDMFFLCKVADDAKIQLDKKELSESRWVDSDSELFEQMAFESNRIAIERWKSAPELGCAT</sequence>
<accession>A0A5C6E4E5</accession>
<dbReference type="SUPFAM" id="SSF55811">
    <property type="entry name" value="Nudix"/>
    <property type="match status" value="1"/>
</dbReference>
<comment type="caution">
    <text evidence="3">The sequence shown here is derived from an EMBL/GenBank/DDBJ whole genome shotgun (WGS) entry which is preliminary data.</text>
</comment>
<dbReference type="Pfam" id="PF00293">
    <property type="entry name" value="NUDIX"/>
    <property type="match status" value="1"/>
</dbReference>
<dbReference type="InterPro" id="IPR020476">
    <property type="entry name" value="Nudix_hydrolase"/>
</dbReference>
<keyword evidence="3" id="KW-0808">Transferase</keyword>
<keyword evidence="3" id="KW-0548">Nucleotidyltransferase</keyword>
<dbReference type="Gene3D" id="3.90.79.10">
    <property type="entry name" value="Nucleoside Triphosphate Pyrophosphohydrolase"/>
    <property type="match status" value="1"/>
</dbReference>